<evidence type="ECO:0000256" key="1">
    <source>
        <dbReference type="ARBA" id="ARBA00022679"/>
    </source>
</evidence>
<evidence type="ECO:0000256" key="4">
    <source>
        <dbReference type="ARBA" id="ARBA00022932"/>
    </source>
</evidence>
<dbReference type="Pfam" id="PF07733">
    <property type="entry name" value="DNA_pol3_alpha"/>
    <property type="match status" value="2"/>
</dbReference>
<dbReference type="InterPro" id="IPR004805">
    <property type="entry name" value="DnaE2/DnaE/PolC"/>
</dbReference>
<evidence type="ECO:0000256" key="3">
    <source>
        <dbReference type="ARBA" id="ARBA00022705"/>
    </source>
</evidence>
<dbReference type="InterPro" id="IPR011708">
    <property type="entry name" value="DNA_pol3_alpha_NTPase_dom"/>
</dbReference>
<dbReference type="GO" id="GO:0006260">
    <property type="term" value="P:DNA replication"/>
    <property type="evidence" value="ECO:0007669"/>
    <property type="project" value="UniProtKB-KW"/>
</dbReference>
<feature type="non-terminal residue" evidence="7">
    <location>
        <position position="780"/>
    </location>
</feature>
<dbReference type="Proteomes" id="UP000789396">
    <property type="component" value="Unassembled WGS sequence"/>
</dbReference>
<dbReference type="PANTHER" id="PTHR32294">
    <property type="entry name" value="DNA POLYMERASE III SUBUNIT ALPHA"/>
    <property type="match status" value="1"/>
</dbReference>
<dbReference type="GO" id="GO:0008408">
    <property type="term" value="F:3'-5' exonuclease activity"/>
    <property type="evidence" value="ECO:0007669"/>
    <property type="project" value="InterPro"/>
</dbReference>
<dbReference type="AlphaFoldDB" id="A0A9N8W2N9"/>
<comment type="caution">
    <text evidence="7">The sequence shown here is derived from an EMBL/GenBank/DDBJ whole genome shotgun (WGS) entry which is preliminary data.</text>
</comment>
<evidence type="ECO:0000256" key="2">
    <source>
        <dbReference type="ARBA" id="ARBA00022695"/>
    </source>
</evidence>
<keyword evidence="2" id="KW-0548">Nucleotidyltransferase</keyword>
<organism evidence="7 8">
    <name type="scientific">Racocetra fulgida</name>
    <dbReference type="NCBI Taxonomy" id="60492"/>
    <lineage>
        <taxon>Eukaryota</taxon>
        <taxon>Fungi</taxon>
        <taxon>Fungi incertae sedis</taxon>
        <taxon>Mucoromycota</taxon>
        <taxon>Glomeromycotina</taxon>
        <taxon>Glomeromycetes</taxon>
        <taxon>Diversisporales</taxon>
        <taxon>Gigasporaceae</taxon>
        <taxon>Racocetra</taxon>
    </lineage>
</organism>
<keyword evidence="4" id="KW-0239">DNA-directed DNA polymerase</keyword>
<keyword evidence="1" id="KW-0808">Transferase</keyword>
<dbReference type="EMBL" id="CAJVPZ010000546">
    <property type="protein sequence ID" value="CAG8468909.1"/>
    <property type="molecule type" value="Genomic_DNA"/>
</dbReference>
<dbReference type="GO" id="GO:0003887">
    <property type="term" value="F:DNA-directed DNA polymerase activity"/>
    <property type="evidence" value="ECO:0007669"/>
    <property type="project" value="UniProtKB-KW"/>
</dbReference>
<gene>
    <name evidence="7" type="ORF">RFULGI_LOCUS1027</name>
</gene>
<dbReference type="InterPro" id="IPR040982">
    <property type="entry name" value="DNA_pol3_finger"/>
</dbReference>
<evidence type="ECO:0000259" key="6">
    <source>
        <dbReference type="Pfam" id="PF17657"/>
    </source>
</evidence>
<dbReference type="Pfam" id="PF17657">
    <property type="entry name" value="DNA_pol3_finger"/>
    <property type="match status" value="1"/>
</dbReference>
<keyword evidence="8" id="KW-1185">Reference proteome</keyword>
<accession>A0A9N8W2N9</accession>
<proteinExistence type="predicted"/>
<feature type="domain" description="Bacterial DNA polymerase III alpha subunit NTPase" evidence="5">
    <location>
        <begin position="287"/>
        <end position="349"/>
    </location>
</feature>
<evidence type="ECO:0000259" key="5">
    <source>
        <dbReference type="Pfam" id="PF07733"/>
    </source>
</evidence>
<evidence type="ECO:0000313" key="7">
    <source>
        <dbReference type="EMBL" id="CAG8468909.1"/>
    </source>
</evidence>
<keyword evidence="3" id="KW-0235">DNA replication</keyword>
<reference evidence="7" key="1">
    <citation type="submission" date="2021-06" db="EMBL/GenBank/DDBJ databases">
        <authorList>
            <person name="Kallberg Y."/>
            <person name="Tangrot J."/>
            <person name="Rosling A."/>
        </authorList>
    </citation>
    <scope>NUCLEOTIDE SEQUENCE</scope>
    <source>
        <strain evidence="7">IN212</strain>
    </source>
</reference>
<dbReference type="PANTHER" id="PTHR32294:SF0">
    <property type="entry name" value="DNA POLYMERASE III SUBUNIT ALPHA"/>
    <property type="match status" value="1"/>
</dbReference>
<feature type="domain" description="Bacterial DNA polymerase III alpha subunit NTPase" evidence="5">
    <location>
        <begin position="154"/>
        <end position="286"/>
    </location>
</feature>
<name>A0A9N8W2N9_9GLOM</name>
<dbReference type="OrthoDB" id="2397433at2759"/>
<feature type="domain" description="DNA polymerase III alpha subunit finger" evidence="6">
    <location>
        <begin position="369"/>
        <end position="495"/>
    </location>
</feature>
<protein>
    <submittedName>
        <fullName evidence="7">17460_t:CDS:1</fullName>
    </submittedName>
</protein>
<evidence type="ECO:0000313" key="8">
    <source>
        <dbReference type="Proteomes" id="UP000789396"/>
    </source>
</evidence>
<sequence length="780" mass="90525">MEKEFLPHLNVQTNSNLSWSLLTVSQLIDFWDNCPRKLNYLAIADYYPYEVGSFLRSCKEKNIKPVWGVKIFVRVEEGKKYSATIYPQNNRAGREIITKLFGPASPPDRTFAWDYVLSNFSKDCFIVGEVQQRDDINFFSQFIATSPNIFIEGREDYQKVLEKELVVIEKLGYVDYFLLFSEVAEYLRGQNIIVGPGRGSAVSSLVVYLLGITSIDPLQHNLFFERFLNEKRKKLPDIDLDVESQEEVFDYLRKKYSPNQVARIVTRKKIGWKMAGLESAKIFRYPSFLALTEKIQDLYYNTSVHPSGVVIAERSLVGTVPVKSEKDFLVTFFEENQLTQLGFKKYDFLSLKETLSFVSLIKGLSSLRRKSPSYHEVDLTDPKTWKLLTHFCLTGIFQLDTPNARNLFSRFRPSNFAELVIFLALNRPGMKKRVNEIISRKIGREKSTFVSPVLTKIFSETFGLVVFEEQISQILALVYDCSFAEAEVKRRTMATAGLTKDFFARTRQQKLVRTDSELLYQQITSAQGYTFNKAHAVAYGYLTYYVAYLKANFFPEFIIYFLNEKKGKNLVCLQEAFAWGFELRGPDINYSQVESLGCYLSFFSRYQEITKSKQATSLSATFREYNNQEITVDIYAIICQINKDNADTWTIWLQDVRSSFKLEIKDQEYQIYQKILAIHNELLFTCQIQIINQKINFINLKRVREMQQDIIKVRGLLTSRIEKKPSMDIPAYGFFSLEGEMKTDIPVVFRIRDQEGQWLKPKIPKNSLVDLEGYWAKSSN</sequence>